<feature type="compositionally biased region" description="Basic and acidic residues" evidence="1">
    <location>
        <begin position="112"/>
        <end position="125"/>
    </location>
</feature>
<evidence type="ECO:0000256" key="1">
    <source>
        <dbReference type="SAM" id="MobiDB-lite"/>
    </source>
</evidence>
<dbReference type="EMBL" id="JBHFQA010000011">
    <property type="protein sequence ID" value="KAL2091416.1"/>
    <property type="molecule type" value="Genomic_DNA"/>
</dbReference>
<dbReference type="AlphaFoldDB" id="A0ABD1JX12"/>
<protein>
    <submittedName>
        <fullName evidence="2">Uncharacterized protein</fullName>
    </submittedName>
</protein>
<organism evidence="2 3">
    <name type="scientific">Coilia grayii</name>
    <name type="common">Gray's grenadier anchovy</name>
    <dbReference type="NCBI Taxonomy" id="363190"/>
    <lineage>
        <taxon>Eukaryota</taxon>
        <taxon>Metazoa</taxon>
        <taxon>Chordata</taxon>
        <taxon>Craniata</taxon>
        <taxon>Vertebrata</taxon>
        <taxon>Euteleostomi</taxon>
        <taxon>Actinopterygii</taxon>
        <taxon>Neopterygii</taxon>
        <taxon>Teleostei</taxon>
        <taxon>Clupei</taxon>
        <taxon>Clupeiformes</taxon>
        <taxon>Clupeoidei</taxon>
        <taxon>Engraulidae</taxon>
        <taxon>Coilinae</taxon>
        <taxon>Coilia</taxon>
    </lineage>
</organism>
<dbReference type="Proteomes" id="UP001591681">
    <property type="component" value="Unassembled WGS sequence"/>
</dbReference>
<feature type="region of interest" description="Disordered" evidence="1">
    <location>
        <begin position="27"/>
        <end position="49"/>
    </location>
</feature>
<accession>A0ABD1JX12</accession>
<dbReference type="PANTHER" id="PTHR14286:SF2">
    <property type="entry name" value="CENTROSOMAL PROTEIN 15 KDA"/>
    <property type="match status" value="1"/>
</dbReference>
<proteinExistence type="predicted"/>
<evidence type="ECO:0000313" key="2">
    <source>
        <dbReference type="EMBL" id="KAL2091416.1"/>
    </source>
</evidence>
<dbReference type="Pfam" id="PF15134">
    <property type="entry name" value="CEP15-like"/>
    <property type="match status" value="1"/>
</dbReference>
<reference evidence="2 3" key="1">
    <citation type="submission" date="2024-09" db="EMBL/GenBank/DDBJ databases">
        <title>A chromosome-level genome assembly of Gray's grenadier anchovy, Coilia grayii.</title>
        <authorList>
            <person name="Fu Z."/>
        </authorList>
    </citation>
    <scope>NUCLEOTIDE SEQUENCE [LARGE SCALE GENOMIC DNA]</scope>
    <source>
        <strain evidence="2">G4</strain>
        <tissue evidence="2">Muscle</tissue>
    </source>
</reference>
<keyword evidence="3" id="KW-1185">Reference proteome</keyword>
<feature type="region of interest" description="Disordered" evidence="1">
    <location>
        <begin position="91"/>
        <end position="140"/>
    </location>
</feature>
<dbReference type="InterPro" id="IPR028006">
    <property type="entry name" value="CEP15-like"/>
</dbReference>
<evidence type="ECO:0000313" key="3">
    <source>
        <dbReference type="Proteomes" id="UP001591681"/>
    </source>
</evidence>
<sequence length="140" mass="16081">MYDELSQTHEDILAKRAELLEQMKIQYQQQKAKRKQQTAQSKAAHERNAKLLGDLKTLEDKLRMKQPPHPDLLTLETRYWASVEEKLPEWEPFLLGRGPAPSPGRACSPGRRRQERDASRSHDTHSTGLPPRPKKKPAAV</sequence>
<name>A0ABD1JX12_9TELE</name>
<dbReference type="PANTHER" id="PTHR14286">
    <property type="entry name" value="GENE, 49355-RELATED"/>
    <property type="match status" value="1"/>
</dbReference>
<gene>
    <name evidence="2" type="ORF">ACEWY4_013679</name>
</gene>
<comment type="caution">
    <text evidence="2">The sequence shown here is derived from an EMBL/GenBank/DDBJ whole genome shotgun (WGS) entry which is preliminary data.</text>
</comment>